<dbReference type="PANTHER" id="PTHR47255:SF4">
    <property type="entry name" value="GATA ZINC FINGER DOMAIN-CONTAINING PROTEIN 12"/>
    <property type="match status" value="1"/>
</dbReference>
<organism evidence="12">
    <name type="scientific">Zea mays</name>
    <name type="common">Maize</name>
    <dbReference type="NCBI Taxonomy" id="4577"/>
    <lineage>
        <taxon>Eukaryota</taxon>
        <taxon>Viridiplantae</taxon>
        <taxon>Streptophyta</taxon>
        <taxon>Embryophyta</taxon>
        <taxon>Tracheophyta</taxon>
        <taxon>Spermatophyta</taxon>
        <taxon>Magnoliopsida</taxon>
        <taxon>Liliopsida</taxon>
        <taxon>Poales</taxon>
        <taxon>Poaceae</taxon>
        <taxon>PACMAD clade</taxon>
        <taxon>Panicoideae</taxon>
        <taxon>Andropogonodae</taxon>
        <taxon>Andropogoneae</taxon>
        <taxon>Tripsacinae</taxon>
        <taxon>Zea</taxon>
    </lineage>
</organism>
<dbReference type="InterPro" id="IPR000679">
    <property type="entry name" value="Znf_GATA"/>
</dbReference>
<evidence type="ECO:0000256" key="5">
    <source>
        <dbReference type="ARBA" id="ARBA00023015"/>
    </source>
</evidence>
<keyword evidence="7" id="KW-0539">Nucleus</keyword>
<evidence type="ECO:0000256" key="10">
    <source>
        <dbReference type="SAM" id="MobiDB-lite"/>
    </source>
</evidence>
<dbReference type="FunFam" id="3.30.50.10:FF:000055">
    <property type="entry name" value="GATA transcription factor 21"/>
    <property type="match status" value="1"/>
</dbReference>
<comment type="similarity">
    <text evidence="8">Belongs to the type IV zinc-finger family. Class B subfamily.</text>
</comment>
<evidence type="ECO:0000256" key="7">
    <source>
        <dbReference type="ARBA" id="ARBA00023242"/>
    </source>
</evidence>
<dbReference type="Pfam" id="PF00320">
    <property type="entry name" value="GATA"/>
    <property type="match status" value="1"/>
</dbReference>
<keyword evidence="3 9" id="KW-0863">Zinc-finger</keyword>
<keyword evidence="2" id="KW-0479">Metal-binding</keyword>
<dbReference type="GO" id="GO:0005634">
    <property type="term" value="C:nucleus"/>
    <property type="evidence" value="ECO:0007669"/>
    <property type="project" value="UniProtKB-SubCell"/>
</dbReference>
<proteinExistence type="evidence at transcript level"/>
<dbReference type="EMBL" id="KJ728051">
    <property type="protein sequence ID" value="AIB05542.1"/>
    <property type="molecule type" value="mRNA"/>
</dbReference>
<feature type="domain" description="GATA-type" evidence="11">
    <location>
        <begin position="246"/>
        <end position="278"/>
    </location>
</feature>
<comment type="subcellular location">
    <subcellularLocation>
        <location evidence="1">Nucleus</location>
    </subcellularLocation>
</comment>
<evidence type="ECO:0000259" key="11">
    <source>
        <dbReference type="PROSITE" id="PS50114"/>
    </source>
</evidence>
<evidence type="ECO:0000256" key="8">
    <source>
        <dbReference type="ARBA" id="ARBA00024019"/>
    </source>
</evidence>
<dbReference type="GO" id="GO:0006355">
    <property type="term" value="P:regulation of DNA-templated transcription"/>
    <property type="evidence" value="ECO:0007669"/>
    <property type="project" value="InterPro"/>
</dbReference>
<sequence length="437" mass="46442">MIATSLSLLIPGCKLPFRHNNHCTSRFGSPLPTLHISHPDLHSSPNHTRSAYIAPSDLERKFLSVHPMSAIYMSQLSTALPLMEGDHQDHHHHHQGHFQAFTLPKETPILFPFVISNSSASEGSLSYGSAADHHLLRQRHQAMLEPQHMIGGSSTATGNSVFSTPFPTVESIRDDMIEPASYDPYDMGKLQVGGSMDACSWTPAAAKMRITRKATADPSAGKKPRRRAQAGYDDTMSGQPNLGVIRVCSDCNTTKTPLWRSGPCGPKSLCNACGIRQRKARRAMMAAASGSVSAVPTDSGKASPSNAAVAAAAVHPKVKKEKRVDVDRSLPFKKRCKVVQQGHGAAVVVAAPAAATDSATVVQATAEDGDDDTCPSRDLLVDDIGGLISWSRSPAAPASAAAATCSFRASPALPVQQDEITDAAMLLMTLSCGLVRS</sequence>
<keyword evidence="5" id="KW-0805">Transcription regulation</keyword>
<evidence type="ECO:0000313" key="12">
    <source>
        <dbReference type="EMBL" id="AIB05542.1"/>
    </source>
</evidence>
<evidence type="ECO:0000256" key="1">
    <source>
        <dbReference type="ARBA" id="ARBA00004123"/>
    </source>
</evidence>
<gene>
    <name evidence="12" type="primary">GATA29</name>
</gene>
<name>A0A060D259_MAIZE</name>
<dbReference type="SMART" id="SM00401">
    <property type="entry name" value="ZnF_GATA"/>
    <property type="match status" value="1"/>
</dbReference>
<dbReference type="Gene3D" id="3.30.50.10">
    <property type="entry name" value="Erythroid Transcription Factor GATA-1, subunit A"/>
    <property type="match status" value="1"/>
</dbReference>
<evidence type="ECO:0000256" key="9">
    <source>
        <dbReference type="PROSITE-ProRule" id="PRU00094"/>
    </source>
</evidence>
<dbReference type="CDD" id="cd00202">
    <property type="entry name" value="ZnF_GATA"/>
    <property type="match status" value="1"/>
</dbReference>
<evidence type="ECO:0000256" key="4">
    <source>
        <dbReference type="ARBA" id="ARBA00022833"/>
    </source>
</evidence>
<protein>
    <submittedName>
        <fullName evidence="12">C2C2-GATA transcription factor</fullName>
    </submittedName>
</protein>
<keyword evidence="6" id="KW-0804">Transcription</keyword>
<dbReference type="ExpressionAtlas" id="A0A060D259">
    <property type="expression patterns" value="baseline and differential"/>
</dbReference>
<evidence type="ECO:0000256" key="2">
    <source>
        <dbReference type="ARBA" id="ARBA00022723"/>
    </source>
</evidence>
<feature type="region of interest" description="Disordered" evidence="10">
    <location>
        <begin position="212"/>
        <end position="236"/>
    </location>
</feature>
<evidence type="ECO:0000256" key="6">
    <source>
        <dbReference type="ARBA" id="ARBA00023163"/>
    </source>
</evidence>
<dbReference type="InterPro" id="IPR013088">
    <property type="entry name" value="Znf_NHR/GATA"/>
</dbReference>
<dbReference type="PROSITE" id="PS00344">
    <property type="entry name" value="GATA_ZN_FINGER_1"/>
    <property type="match status" value="1"/>
</dbReference>
<feature type="non-terminal residue" evidence="12">
    <location>
        <position position="437"/>
    </location>
</feature>
<dbReference type="GO" id="GO:0043565">
    <property type="term" value="F:sequence-specific DNA binding"/>
    <property type="evidence" value="ECO:0007669"/>
    <property type="project" value="InterPro"/>
</dbReference>
<dbReference type="SUPFAM" id="SSF57716">
    <property type="entry name" value="Glucocorticoid receptor-like (DNA-binding domain)"/>
    <property type="match status" value="1"/>
</dbReference>
<dbReference type="PROSITE" id="PS50114">
    <property type="entry name" value="GATA_ZN_FINGER_2"/>
    <property type="match status" value="1"/>
</dbReference>
<dbReference type="GO" id="GO:0008270">
    <property type="term" value="F:zinc ion binding"/>
    <property type="evidence" value="ECO:0007669"/>
    <property type="project" value="UniProtKB-KW"/>
</dbReference>
<keyword evidence="4" id="KW-0862">Zinc</keyword>
<dbReference type="PANTHER" id="PTHR47255">
    <property type="entry name" value="GATA TRANSCRIPTION FACTOR 22-RELATED"/>
    <property type="match status" value="1"/>
</dbReference>
<dbReference type="InterPro" id="IPR052138">
    <property type="entry name" value="GATA_ZnFinger_Domain"/>
</dbReference>
<dbReference type="AlphaFoldDB" id="A0A060D259"/>
<evidence type="ECO:0000256" key="3">
    <source>
        <dbReference type="ARBA" id="ARBA00022771"/>
    </source>
</evidence>
<accession>A0A060D259</accession>
<reference evidence="12" key="1">
    <citation type="submission" date="2014-04" db="EMBL/GenBank/DDBJ databases">
        <title>The Maize TFome - Development of a transcription factor open reading frame collection for functional genomics.</title>
        <authorList>
            <person name="Burdo B."/>
            <person name="Gray J."/>
            <person name="Goetting-Minesky M.P."/>
            <person name="Wittler B."/>
            <person name="Hunt M."/>
            <person name="Li T."/>
            <person name="Velliquette D."/>
            <person name="Thomas J."/>
            <person name="Gentzel I."/>
            <person name="Dos Santos Brito M."/>
            <person name="Mejia-Guerra M.K."/>
            <person name="Connolly L.N."/>
            <person name="Qaisi D."/>
            <person name="Li W."/>
            <person name="Casas M.I."/>
            <person name="Doseff A.I."/>
            <person name="Grotewold E."/>
        </authorList>
    </citation>
    <scope>NUCLEOTIDE SEQUENCE</scope>
</reference>